<evidence type="ECO:0000313" key="2">
    <source>
        <dbReference type="Proteomes" id="UP000052978"/>
    </source>
</evidence>
<dbReference type="AlphaFoldDB" id="S7NSA3"/>
<sequence length="114" mass="12964">MKPGRAGCTVALAHTQGHAEARAARTYHWSRENEMMKRMPAGSRAIYTWTSELWPRNQTLHKEVSNPGSQSLLSLHSHRLETKRRCPVRLVPPPPFCRGLGLYNEKEELKSQGC</sequence>
<dbReference type="EMBL" id="KE164753">
    <property type="protein sequence ID" value="EPQ19901.1"/>
    <property type="molecule type" value="Genomic_DNA"/>
</dbReference>
<accession>S7NSA3</accession>
<organism evidence="1 2">
    <name type="scientific">Myotis brandtii</name>
    <name type="common">Brandt's bat</name>
    <dbReference type="NCBI Taxonomy" id="109478"/>
    <lineage>
        <taxon>Eukaryota</taxon>
        <taxon>Metazoa</taxon>
        <taxon>Chordata</taxon>
        <taxon>Craniata</taxon>
        <taxon>Vertebrata</taxon>
        <taxon>Euteleostomi</taxon>
        <taxon>Mammalia</taxon>
        <taxon>Eutheria</taxon>
        <taxon>Laurasiatheria</taxon>
        <taxon>Chiroptera</taxon>
        <taxon>Yangochiroptera</taxon>
        <taxon>Vespertilionidae</taxon>
        <taxon>Myotis</taxon>
    </lineage>
</organism>
<dbReference type="Proteomes" id="UP000052978">
    <property type="component" value="Unassembled WGS sequence"/>
</dbReference>
<keyword evidence="2" id="KW-1185">Reference proteome</keyword>
<reference evidence="1 2" key="1">
    <citation type="journal article" date="2013" name="Nat. Commun.">
        <title>Genome analysis reveals insights into physiology and longevity of the Brandt's bat Myotis brandtii.</title>
        <authorList>
            <person name="Seim I."/>
            <person name="Fang X."/>
            <person name="Xiong Z."/>
            <person name="Lobanov A.V."/>
            <person name="Huang Z."/>
            <person name="Ma S."/>
            <person name="Feng Y."/>
            <person name="Turanov A.A."/>
            <person name="Zhu Y."/>
            <person name="Lenz T.L."/>
            <person name="Gerashchenko M.V."/>
            <person name="Fan D."/>
            <person name="Hee Yim S."/>
            <person name="Yao X."/>
            <person name="Jordan D."/>
            <person name="Xiong Y."/>
            <person name="Ma Y."/>
            <person name="Lyapunov A.N."/>
            <person name="Chen G."/>
            <person name="Kulakova O.I."/>
            <person name="Sun Y."/>
            <person name="Lee S.G."/>
            <person name="Bronson R.T."/>
            <person name="Moskalev A.A."/>
            <person name="Sunyaev S.R."/>
            <person name="Zhang G."/>
            <person name="Krogh A."/>
            <person name="Wang J."/>
            <person name="Gladyshev V.N."/>
        </authorList>
    </citation>
    <scope>NUCLEOTIDE SEQUENCE [LARGE SCALE GENOMIC DNA]</scope>
</reference>
<proteinExistence type="predicted"/>
<evidence type="ECO:0000313" key="1">
    <source>
        <dbReference type="EMBL" id="EPQ19901.1"/>
    </source>
</evidence>
<gene>
    <name evidence="1" type="ORF">D623_10016548</name>
</gene>
<name>S7NSA3_MYOBR</name>
<protein>
    <submittedName>
        <fullName evidence="1">Uncharacterized protein</fullName>
    </submittedName>
</protein>